<reference evidence="1" key="2">
    <citation type="journal article" date="2023" name="IMA Fungus">
        <title>Comparative genomic study of the Penicillium genus elucidates a diverse pangenome and 15 lateral gene transfer events.</title>
        <authorList>
            <person name="Petersen C."/>
            <person name="Sorensen T."/>
            <person name="Nielsen M.R."/>
            <person name="Sondergaard T.E."/>
            <person name="Sorensen J.L."/>
            <person name="Fitzpatrick D.A."/>
            <person name="Frisvad J.C."/>
            <person name="Nielsen K.L."/>
        </authorList>
    </citation>
    <scope>NUCLEOTIDE SEQUENCE</scope>
    <source>
        <strain evidence="1">IBT 3081</strain>
    </source>
</reference>
<dbReference type="OrthoDB" id="4435242at2759"/>
<proteinExistence type="predicted"/>
<dbReference type="Proteomes" id="UP001147752">
    <property type="component" value="Unassembled WGS sequence"/>
</dbReference>
<evidence type="ECO:0000313" key="1">
    <source>
        <dbReference type="EMBL" id="KAJ5382214.1"/>
    </source>
</evidence>
<dbReference type="RefSeq" id="XP_056581990.1">
    <property type="nucleotide sequence ID" value="XM_056717855.1"/>
</dbReference>
<name>A0A9W9SQY2_9EURO</name>
<dbReference type="GeneID" id="81457038"/>
<gene>
    <name evidence="1" type="ORF">N7517_000125</name>
</gene>
<dbReference type="AlphaFoldDB" id="A0A9W9SQY2"/>
<keyword evidence="2" id="KW-1185">Reference proteome</keyword>
<sequence length="132" mass="14573">MAMTRYVVPISESSIVLESRRELNQMAEQYPMSTMNARNGDWYMLNDDGTVLAVASDYSCAELDASIEDAMQLYGILPEVDHEVRETVATQSGEQPGAGLSNTCSHPRCFLSSTCRTFSGCYVCESNLHICV</sequence>
<dbReference type="EMBL" id="JAPZBT010000001">
    <property type="protein sequence ID" value="KAJ5382214.1"/>
    <property type="molecule type" value="Genomic_DNA"/>
</dbReference>
<reference evidence="1" key="1">
    <citation type="submission" date="2022-12" db="EMBL/GenBank/DDBJ databases">
        <authorList>
            <person name="Petersen C."/>
        </authorList>
    </citation>
    <scope>NUCLEOTIDE SEQUENCE</scope>
    <source>
        <strain evidence="1">IBT 3081</strain>
    </source>
</reference>
<accession>A0A9W9SQY2</accession>
<organism evidence="1 2">
    <name type="scientific">Penicillium concentricum</name>
    <dbReference type="NCBI Taxonomy" id="293559"/>
    <lineage>
        <taxon>Eukaryota</taxon>
        <taxon>Fungi</taxon>
        <taxon>Dikarya</taxon>
        <taxon>Ascomycota</taxon>
        <taxon>Pezizomycotina</taxon>
        <taxon>Eurotiomycetes</taxon>
        <taxon>Eurotiomycetidae</taxon>
        <taxon>Eurotiales</taxon>
        <taxon>Aspergillaceae</taxon>
        <taxon>Penicillium</taxon>
    </lineage>
</organism>
<comment type="caution">
    <text evidence="1">The sequence shown here is derived from an EMBL/GenBank/DDBJ whole genome shotgun (WGS) entry which is preliminary data.</text>
</comment>
<protein>
    <submittedName>
        <fullName evidence="1">Uncharacterized protein</fullName>
    </submittedName>
</protein>
<evidence type="ECO:0000313" key="2">
    <source>
        <dbReference type="Proteomes" id="UP001147752"/>
    </source>
</evidence>